<dbReference type="AlphaFoldDB" id="A0A1V4DGB2"/>
<accession>A0A1V4DGB2</accession>
<comment type="caution">
    <text evidence="2">The sequence shown here is derived from an EMBL/GenBank/DDBJ whole genome shotgun (WGS) entry which is preliminary data.</text>
</comment>
<evidence type="ECO:0000259" key="1">
    <source>
        <dbReference type="Pfam" id="PF01610"/>
    </source>
</evidence>
<evidence type="ECO:0000313" key="2">
    <source>
        <dbReference type="EMBL" id="OPF87482.1"/>
    </source>
</evidence>
<organism evidence="2 3">
    <name type="scientific">Vagococcus martis</name>
    <dbReference type="NCBI Taxonomy" id="1768210"/>
    <lineage>
        <taxon>Bacteria</taxon>
        <taxon>Bacillati</taxon>
        <taxon>Bacillota</taxon>
        <taxon>Bacilli</taxon>
        <taxon>Lactobacillales</taxon>
        <taxon>Enterococcaceae</taxon>
        <taxon>Vagococcus</taxon>
    </lineage>
</organism>
<dbReference type="PANTHER" id="PTHR33498:SF1">
    <property type="entry name" value="TRANSPOSASE FOR INSERTION SEQUENCE ELEMENT IS1557"/>
    <property type="match status" value="1"/>
</dbReference>
<gene>
    <name evidence="2" type="ORF">BW731_04310</name>
</gene>
<feature type="domain" description="Transposase IS204/IS1001/IS1096/IS1165 DDE" evidence="1">
    <location>
        <begin position="8"/>
        <end position="71"/>
    </location>
</feature>
<sequence length="88" mass="10177">MHATSEDKMSFIYADGKTGELVDILPSRTLNELTVYFNRTLLEERQKVKFLVTDMNAAYFQLTKEDFPSADPKVLKIEKSHEISLLKH</sequence>
<name>A0A1V4DGB2_9ENTE</name>
<protein>
    <recommendedName>
        <fullName evidence="1">Transposase IS204/IS1001/IS1096/IS1165 DDE domain-containing protein</fullName>
    </recommendedName>
</protein>
<dbReference type="InterPro" id="IPR047951">
    <property type="entry name" value="Transpos_ISL3"/>
</dbReference>
<evidence type="ECO:0000313" key="3">
    <source>
        <dbReference type="Proteomes" id="UP000189970"/>
    </source>
</evidence>
<dbReference type="EMBL" id="MVAB01000001">
    <property type="protein sequence ID" value="OPF87482.1"/>
    <property type="molecule type" value="Genomic_DNA"/>
</dbReference>
<dbReference type="Pfam" id="PF01610">
    <property type="entry name" value="DDE_Tnp_ISL3"/>
    <property type="match status" value="1"/>
</dbReference>
<keyword evidence="3" id="KW-1185">Reference proteome</keyword>
<dbReference type="InterPro" id="IPR002560">
    <property type="entry name" value="Transposase_DDE"/>
</dbReference>
<dbReference type="Proteomes" id="UP000189970">
    <property type="component" value="Unassembled WGS sequence"/>
</dbReference>
<proteinExistence type="predicted"/>
<dbReference type="PANTHER" id="PTHR33498">
    <property type="entry name" value="TRANSPOSASE FOR INSERTION SEQUENCE ELEMENT IS1557"/>
    <property type="match status" value="1"/>
</dbReference>
<reference evidence="2 3" key="1">
    <citation type="submission" date="2017-02" db="EMBL/GenBank/DDBJ databases">
        <title>Vagococcus cremeus sp. nov., isolated from the small intestine of a marten, Martes flavigula.</title>
        <authorList>
            <person name="Tak E.J."/>
            <person name="Bae J.-W."/>
        </authorList>
    </citation>
    <scope>NUCLEOTIDE SEQUENCE [LARGE SCALE GENOMIC DNA]</scope>
    <source>
        <strain evidence="2 3">D7T301</strain>
    </source>
</reference>